<dbReference type="RefSeq" id="WP_076649531.1">
    <property type="nucleotide sequence ID" value="NZ_FTPS01000001.1"/>
</dbReference>
<keyword evidence="3 5" id="KW-1133">Transmembrane helix</keyword>
<dbReference type="InterPro" id="IPR044880">
    <property type="entry name" value="NCX_ion-bd_dom_sf"/>
</dbReference>
<reference evidence="7 8" key="1">
    <citation type="submission" date="2017-01" db="EMBL/GenBank/DDBJ databases">
        <authorList>
            <person name="Mah S.A."/>
            <person name="Swanson W.J."/>
            <person name="Moy G.W."/>
            <person name="Vacquier V.D."/>
        </authorList>
    </citation>
    <scope>NUCLEOTIDE SEQUENCE [LARGE SCALE GENOMIC DNA]</scope>
    <source>
        <strain evidence="7 8">DSM 21219</strain>
    </source>
</reference>
<keyword evidence="2 5" id="KW-0812">Transmembrane</keyword>
<dbReference type="AlphaFoldDB" id="A0A1R3WWR1"/>
<dbReference type="PANTHER" id="PTHR10846:SF8">
    <property type="entry name" value="INNER MEMBRANE PROTEIN YRBG"/>
    <property type="match status" value="1"/>
</dbReference>
<evidence type="ECO:0000313" key="8">
    <source>
        <dbReference type="Proteomes" id="UP000192455"/>
    </source>
</evidence>
<organism evidence="7 8">
    <name type="scientific">Pontibaca methylaminivorans</name>
    <dbReference type="NCBI Taxonomy" id="515897"/>
    <lineage>
        <taxon>Bacteria</taxon>
        <taxon>Pseudomonadati</taxon>
        <taxon>Pseudomonadota</taxon>
        <taxon>Alphaproteobacteria</taxon>
        <taxon>Rhodobacterales</taxon>
        <taxon>Roseobacteraceae</taxon>
        <taxon>Pontibaca</taxon>
    </lineage>
</organism>
<dbReference type="InterPro" id="IPR004837">
    <property type="entry name" value="NaCa_Exmemb"/>
</dbReference>
<evidence type="ECO:0000256" key="2">
    <source>
        <dbReference type="ARBA" id="ARBA00022692"/>
    </source>
</evidence>
<feature type="transmembrane region" description="Helical" evidence="5">
    <location>
        <begin position="105"/>
        <end position="123"/>
    </location>
</feature>
<feature type="domain" description="Sodium/calcium exchanger membrane region" evidence="6">
    <location>
        <begin position="173"/>
        <end position="312"/>
    </location>
</feature>
<sequence length="317" mass="32471">MTDILILLGGFAALIFGGELLVRGAVALAQRFNVPPLIIGLTLVGFGTSLPELVTSIEAALAGSPGIAVGNVVGSNIVNILLILGLAALISPLAVPRAGFLRDGVTLSLATVLCLVVVLVGVLERWSGGVLLAVLATYLGIMLWRELHRPAGAGEGLTDDLPSPVQGGWVNAALALVAGLVLTILGAKYMVAAAISIAAAAGMSETLIGLTIVALGTSMPELVTSVIAARKGHSAVALGNIIGSNIFNMLGILGVTALVKPLRVPDEIISLDIWVMIAATAALLLFARTGWRIERREGAALMAGYAAYIGWLLRAVI</sequence>
<dbReference type="STRING" id="515897.SAMN05421849_1796"/>
<evidence type="ECO:0000313" key="7">
    <source>
        <dbReference type="EMBL" id="SIT82888.1"/>
    </source>
</evidence>
<feature type="transmembrane region" description="Helical" evidence="5">
    <location>
        <begin position="235"/>
        <end position="259"/>
    </location>
</feature>
<keyword evidence="8" id="KW-1185">Reference proteome</keyword>
<evidence type="ECO:0000259" key="6">
    <source>
        <dbReference type="Pfam" id="PF01699"/>
    </source>
</evidence>
<evidence type="ECO:0000256" key="1">
    <source>
        <dbReference type="ARBA" id="ARBA00004141"/>
    </source>
</evidence>
<feature type="domain" description="Sodium/calcium exchanger membrane region" evidence="6">
    <location>
        <begin position="4"/>
        <end position="144"/>
    </location>
</feature>
<protein>
    <submittedName>
        <fullName evidence="7">Cation:H+ antiporter</fullName>
    </submittedName>
</protein>
<evidence type="ECO:0000256" key="3">
    <source>
        <dbReference type="ARBA" id="ARBA00022989"/>
    </source>
</evidence>
<comment type="subcellular location">
    <subcellularLocation>
        <location evidence="1">Membrane</location>
        <topology evidence="1">Multi-pass membrane protein</topology>
    </subcellularLocation>
</comment>
<feature type="transmembrane region" description="Helical" evidence="5">
    <location>
        <begin position="37"/>
        <end position="61"/>
    </location>
</feature>
<proteinExistence type="predicted"/>
<dbReference type="Pfam" id="PF01699">
    <property type="entry name" value="Na_Ca_ex"/>
    <property type="match status" value="2"/>
</dbReference>
<keyword evidence="4 5" id="KW-0472">Membrane</keyword>
<dbReference type="NCBIfam" id="TIGR00367">
    <property type="entry name" value="calcium/sodium antiporter"/>
    <property type="match status" value="1"/>
</dbReference>
<dbReference type="GO" id="GO:0008273">
    <property type="term" value="F:calcium, potassium:sodium antiporter activity"/>
    <property type="evidence" value="ECO:0007669"/>
    <property type="project" value="TreeGrafter"/>
</dbReference>
<dbReference type="Gene3D" id="6.10.280.80">
    <property type="entry name" value="NCX, peripheral helical region"/>
    <property type="match status" value="1"/>
</dbReference>
<dbReference type="Proteomes" id="UP000192455">
    <property type="component" value="Unassembled WGS sequence"/>
</dbReference>
<dbReference type="InterPro" id="IPR004481">
    <property type="entry name" value="K/Na/Ca-exchanger"/>
</dbReference>
<feature type="transmembrane region" description="Helical" evidence="5">
    <location>
        <begin position="130"/>
        <end position="147"/>
    </location>
</feature>
<name>A0A1R3WWR1_9RHOB</name>
<evidence type="ECO:0000256" key="5">
    <source>
        <dbReference type="SAM" id="Phobius"/>
    </source>
</evidence>
<evidence type="ECO:0000256" key="4">
    <source>
        <dbReference type="ARBA" id="ARBA00023136"/>
    </source>
</evidence>
<dbReference type="EMBL" id="FTPS01000001">
    <property type="protein sequence ID" value="SIT82888.1"/>
    <property type="molecule type" value="Genomic_DNA"/>
</dbReference>
<feature type="transmembrane region" description="Helical" evidence="5">
    <location>
        <begin position="73"/>
        <end position="93"/>
    </location>
</feature>
<dbReference type="PANTHER" id="PTHR10846">
    <property type="entry name" value="SODIUM/POTASSIUM/CALCIUM EXCHANGER"/>
    <property type="match status" value="1"/>
</dbReference>
<feature type="transmembrane region" description="Helical" evidence="5">
    <location>
        <begin position="271"/>
        <end position="287"/>
    </location>
</feature>
<dbReference type="GO" id="GO:0006874">
    <property type="term" value="P:intracellular calcium ion homeostasis"/>
    <property type="evidence" value="ECO:0007669"/>
    <property type="project" value="TreeGrafter"/>
</dbReference>
<dbReference type="Gene3D" id="1.20.1420.30">
    <property type="entry name" value="NCX, central ion-binding region"/>
    <property type="match status" value="2"/>
</dbReference>
<gene>
    <name evidence="7" type="ORF">SAMN05421849_1796</name>
</gene>
<dbReference type="GO" id="GO:0005262">
    <property type="term" value="F:calcium channel activity"/>
    <property type="evidence" value="ECO:0007669"/>
    <property type="project" value="TreeGrafter"/>
</dbReference>
<feature type="transmembrane region" description="Helical" evidence="5">
    <location>
        <begin position="167"/>
        <end position="185"/>
    </location>
</feature>
<dbReference type="OrthoDB" id="9794225at2"/>
<dbReference type="GO" id="GO:0005886">
    <property type="term" value="C:plasma membrane"/>
    <property type="evidence" value="ECO:0007669"/>
    <property type="project" value="TreeGrafter"/>
</dbReference>
<accession>A0A1R3WWR1</accession>